<evidence type="ECO:0000256" key="1">
    <source>
        <dbReference type="SAM" id="MobiDB-lite"/>
    </source>
</evidence>
<evidence type="ECO:0000313" key="2">
    <source>
        <dbReference type="EMBL" id="QHT06233.1"/>
    </source>
</evidence>
<dbReference type="AlphaFoldDB" id="A0A6C0CPM1"/>
<reference evidence="2" key="1">
    <citation type="journal article" date="2020" name="Nature">
        <title>Giant virus diversity and host interactions through global metagenomics.</title>
        <authorList>
            <person name="Schulz F."/>
            <person name="Roux S."/>
            <person name="Paez-Espino D."/>
            <person name="Jungbluth S."/>
            <person name="Walsh D.A."/>
            <person name="Denef V.J."/>
            <person name="McMahon K.D."/>
            <person name="Konstantinidis K.T."/>
            <person name="Eloe-Fadrosh E.A."/>
            <person name="Kyrpides N.C."/>
            <person name="Woyke T."/>
        </authorList>
    </citation>
    <scope>NUCLEOTIDE SEQUENCE</scope>
    <source>
        <strain evidence="2">GVMAG-M-3300021425-30</strain>
    </source>
</reference>
<feature type="compositionally biased region" description="Basic and acidic residues" evidence="1">
    <location>
        <begin position="74"/>
        <end position="84"/>
    </location>
</feature>
<feature type="compositionally biased region" description="Basic residues" evidence="1">
    <location>
        <begin position="1"/>
        <end position="13"/>
    </location>
</feature>
<sequence>MVRTRKRGGKKIQKGGNPVVEAFSHAVETAKDLGGKVQETARGVHGEVHGIFSRAHAGVGGVLKTVAPAQPEYKGNDEDKKRIEQFGMVSGGRKKKKHTRKHKKKGKKRGGTCRSHKKSKRSKHKKSHKKKGKKRGGTRGRKAGCNTCGCRK</sequence>
<accession>A0A6C0CPM1</accession>
<feature type="region of interest" description="Disordered" evidence="1">
    <location>
        <begin position="71"/>
        <end position="152"/>
    </location>
</feature>
<protein>
    <submittedName>
        <fullName evidence="2">Uncharacterized protein</fullName>
    </submittedName>
</protein>
<name>A0A6C0CPM1_9ZZZZ</name>
<proteinExistence type="predicted"/>
<organism evidence="2">
    <name type="scientific">viral metagenome</name>
    <dbReference type="NCBI Taxonomy" id="1070528"/>
    <lineage>
        <taxon>unclassified sequences</taxon>
        <taxon>metagenomes</taxon>
        <taxon>organismal metagenomes</taxon>
    </lineage>
</organism>
<feature type="compositionally biased region" description="Basic residues" evidence="1">
    <location>
        <begin position="92"/>
        <end position="142"/>
    </location>
</feature>
<dbReference type="EMBL" id="MN739467">
    <property type="protein sequence ID" value="QHT06233.1"/>
    <property type="molecule type" value="Genomic_DNA"/>
</dbReference>
<feature type="region of interest" description="Disordered" evidence="1">
    <location>
        <begin position="1"/>
        <end position="20"/>
    </location>
</feature>